<dbReference type="PANTHER" id="PTHR31319:SF77">
    <property type="entry name" value="ZINC FINGER PROTEIN CONSTANS-LIKE 4"/>
    <property type="match status" value="1"/>
</dbReference>
<feature type="region of interest" description="Disordered" evidence="4">
    <location>
        <begin position="81"/>
        <end position="100"/>
    </location>
</feature>
<protein>
    <recommendedName>
        <fullName evidence="5">CCT domain-containing protein</fullName>
    </recommendedName>
</protein>
<dbReference type="GO" id="GO:0005634">
    <property type="term" value="C:nucleus"/>
    <property type="evidence" value="ECO:0007669"/>
    <property type="project" value="UniProtKB-SubCell"/>
</dbReference>
<organism evidence="6">
    <name type="scientific">Tetraselmis chuii</name>
    <dbReference type="NCBI Taxonomy" id="63592"/>
    <lineage>
        <taxon>Eukaryota</taxon>
        <taxon>Viridiplantae</taxon>
        <taxon>Chlorophyta</taxon>
        <taxon>core chlorophytes</taxon>
        <taxon>Chlorodendrophyceae</taxon>
        <taxon>Chlorodendrales</taxon>
        <taxon>Chlorodendraceae</taxon>
        <taxon>Tetraselmis</taxon>
    </lineage>
</organism>
<dbReference type="InterPro" id="IPR010402">
    <property type="entry name" value="CCT_domain"/>
</dbReference>
<comment type="subcellular location">
    <subcellularLocation>
        <location evidence="1 3">Nucleus</location>
    </subcellularLocation>
</comment>
<feature type="region of interest" description="Disordered" evidence="4">
    <location>
        <begin position="35"/>
        <end position="54"/>
    </location>
</feature>
<evidence type="ECO:0000313" key="6">
    <source>
        <dbReference type="EMBL" id="CAD9210073.1"/>
    </source>
</evidence>
<gene>
    <name evidence="6" type="ORF">TCHU04912_LOCUS12312</name>
</gene>
<dbReference type="InterPro" id="IPR045281">
    <property type="entry name" value="CONSTANS-like"/>
</dbReference>
<accession>A0A7S1SV90</accession>
<keyword evidence="2 3" id="KW-0539">Nucleus</keyword>
<dbReference type="Pfam" id="PF06203">
    <property type="entry name" value="CCT"/>
    <property type="match status" value="1"/>
</dbReference>
<dbReference type="PANTHER" id="PTHR31319">
    <property type="entry name" value="ZINC FINGER PROTEIN CONSTANS-LIKE 4"/>
    <property type="match status" value="1"/>
</dbReference>
<evidence type="ECO:0000256" key="1">
    <source>
        <dbReference type="ARBA" id="ARBA00004123"/>
    </source>
</evidence>
<feature type="compositionally biased region" description="Low complexity" evidence="4">
    <location>
        <begin position="37"/>
        <end position="54"/>
    </location>
</feature>
<dbReference type="PROSITE" id="PS51017">
    <property type="entry name" value="CCT"/>
    <property type="match status" value="1"/>
</dbReference>
<evidence type="ECO:0000256" key="2">
    <source>
        <dbReference type="ARBA" id="ARBA00023242"/>
    </source>
</evidence>
<proteinExistence type="predicted"/>
<dbReference type="AlphaFoldDB" id="A0A7S1SV90"/>
<reference evidence="6" key="1">
    <citation type="submission" date="2021-01" db="EMBL/GenBank/DDBJ databases">
        <authorList>
            <person name="Corre E."/>
            <person name="Pelletier E."/>
            <person name="Niang G."/>
            <person name="Scheremetjew M."/>
            <person name="Finn R."/>
            <person name="Kale V."/>
            <person name="Holt S."/>
            <person name="Cochrane G."/>
            <person name="Meng A."/>
            <person name="Brown T."/>
            <person name="Cohen L."/>
        </authorList>
    </citation>
    <scope>NUCLEOTIDE SEQUENCE</scope>
    <source>
        <strain evidence="6">PLY429</strain>
    </source>
</reference>
<dbReference type="GO" id="GO:0003700">
    <property type="term" value="F:DNA-binding transcription factor activity"/>
    <property type="evidence" value="ECO:0007669"/>
    <property type="project" value="TreeGrafter"/>
</dbReference>
<dbReference type="EMBL" id="HBGG01023667">
    <property type="protein sequence ID" value="CAD9210073.1"/>
    <property type="molecule type" value="Transcribed_RNA"/>
</dbReference>
<name>A0A7S1SV90_9CHLO</name>
<evidence type="ECO:0000256" key="3">
    <source>
        <dbReference type="PROSITE-ProRule" id="PRU00357"/>
    </source>
</evidence>
<feature type="domain" description="CCT" evidence="5">
    <location>
        <begin position="250"/>
        <end position="292"/>
    </location>
</feature>
<evidence type="ECO:0000259" key="5">
    <source>
        <dbReference type="PROSITE" id="PS51017"/>
    </source>
</evidence>
<evidence type="ECO:0000256" key="4">
    <source>
        <dbReference type="SAM" id="MobiDB-lite"/>
    </source>
</evidence>
<sequence length="421" mass="45169">MANASGSVPRMGSLLPPVIIEGITSPTVNQNATAACTSSSSSSTSSSSNNGNVSSFTSSNLPVYPNTAVAAAMAAAQQAGDHSWLQHGAPSPQQQQNLDGQQLGLNPVTSLDGDSAATAGLQFVVPHQHFAVTHKPDQPNNSVTLQNMQNSHLQAAVAAYVASSQAPTHPTTGLHPSSMPAASAMFPHQHLQMAQIHMPHGMLQIKTNMPHMAQIGPIHTQQVSQPMQGVAPVPVAPSDVHSSQRAAQLARYRHKRNVRLQALAQGDKKIRYQCRKTLADARPRVKGRFAKVHADGLESEGSSPKASKTKESKCKLMKTVMSAVDLTAMDLMVNKPKMEDLDELNPMWWLNDSADDNEKSTSNTSNASLLDSFPSDDVRRCYSENNLLQLDSFDVQSAMEVFQTESNFNAICSGFHGNQCS</sequence>